<dbReference type="Proteomes" id="UP000625711">
    <property type="component" value="Unassembled WGS sequence"/>
</dbReference>
<reference evidence="1" key="1">
    <citation type="submission" date="2020-08" db="EMBL/GenBank/DDBJ databases">
        <title>Genome sequencing and assembly of the red palm weevil Rhynchophorus ferrugineus.</title>
        <authorList>
            <person name="Dias G.B."/>
            <person name="Bergman C.M."/>
            <person name="Manee M."/>
        </authorList>
    </citation>
    <scope>NUCLEOTIDE SEQUENCE</scope>
    <source>
        <strain evidence="1">AA-2017</strain>
        <tissue evidence="1">Whole larva</tissue>
    </source>
</reference>
<dbReference type="AlphaFoldDB" id="A0A834I3Q0"/>
<proteinExistence type="predicted"/>
<protein>
    <submittedName>
        <fullName evidence="1">Uncharacterized protein</fullName>
    </submittedName>
</protein>
<dbReference type="EMBL" id="JAACXV010013888">
    <property type="protein sequence ID" value="KAF7271833.1"/>
    <property type="molecule type" value="Genomic_DNA"/>
</dbReference>
<sequence length="281" mass="32789">MNLPRYEFHRHNENNLLLFLKTANDQKNGSNCDMHEYEKLKLFCPLDGELKEKLKRYYEKIEDDIEIISDDDLIACNDDNLKKEISDTISLDEAELFWNSIDGLHESVMFCYIRIIFLAKATQEYKNSVSDMFVKLSEAYSSFFLKELTRKCVEEDVNEVLPKYLVNLNSDFKKELLRNIIGASDKLETKSIAIFEVLLDSGDKTTLTQLLELMCNSAMEFIQDNSYGKLLFNIVNTSKQFIPMWETLLRDILNMNQSIWKIKVQKIITSQLNDTLCSTFS</sequence>
<keyword evidence="2" id="KW-1185">Reference proteome</keyword>
<comment type="caution">
    <text evidence="1">The sequence shown here is derived from an EMBL/GenBank/DDBJ whole genome shotgun (WGS) entry which is preliminary data.</text>
</comment>
<dbReference type="OrthoDB" id="6775882at2759"/>
<accession>A0A834I3Q0</accession>
<name>A0A834I3Q0_RHYFE</name>
<organism evidence="1 2">
    <name type="scientific">Rhynchophorus ferrugineus</name>
    <name type="common">Red palm weevil</name>
    <name type="synonym">Curculio ferrugineus</name>
    <dbReference type="NCBI Taxonomy" id="354439"/>
    <lineage>
        <taxon>Eukaryota</taxon>
        <taxon>Metazoa</taxon>
        <taxon>Ecdysozoa</taxon>
        <taxon>Arthropoda</taxon>
        <taxon>Hexapoda</taxon>
        <taxon>Insecta</taxon>
        <taxon>Pterygota</taxon>
        <taxon>Neoptera</taxon>
        <taxon>Endopterygota</taxon>
        <taxon>Coleoptera</taxon>
        <taxon>Polyphaga</taxon>
        <taxon>Cucujiformia</taxon>
        <taxon>Curculionidae</taxon>
        <taxon>Dryophthorinae</taxon>
        <taxon>Rhynchophorus</taxon>
    </lineage>
</organism>
<gene>
    <name evidence="1" type="ORF">GWI33_015313</name>
</gene>
<dbReference type="Gene3D" id="1.25.40.480">
    <property type="match status" value="1"/>
</dbReference>
<evidence type="ECO:0000313" key="1">
    <source>
        <dbReference type="EMBL" id="KAF7271833.1"/>
    </source>
</evidence>
<evidence type="ECO:0000313" key="2">
    <source>
        <dbReference type="Proteomes" id="UP000625711"/>
    </source>
</evidence>